<evidence type="ECO:0000256" key="1">
    <source>
        <dbReference type="SAM" id="Phobius"/>
    </source>
</evidence>
<protein>
    <submittedName>
        <fullName evidence="4">Uncharacterized protein DUF4397</fullName>
    </submittedName>
</protein>
<dbReference type="Pfam" id="PF14344">
    <property type="entry name" value="DUF4397"/>
    <property type="match status" value="1"/>
</dbReference>
<dbReference type="AlphaFoldDB" id="A0A4R7FEJ1"/>
<dbReference type="Proteomes" id="UP000295344">
    <property type="component" value="Unassembled WGS sequence"/>
</dbReference>
<name>A0A4R7FEJ1_9MICO</name>
<keyword evidence="1" id="KW-0472">Membrane</keyword>
<feature type="chain" id="PRO_5020822539" evidence="2">
    <location>
        <begin position="29"/>
        <end position="282"/>
    </location>
</feature>
<evidence type="ECO:0000313" key="5">
    <source>
        <dbReference type="Proteomes" id="UP000295344"/>
    </source>
</evidence>
<evidence type="ECO:0000259" key="3">
    <source>
        <dbReference type="Pfam" id="PF14344"/>
    </source>
</evidence>
<reference evidence="4 5" key="1">
    <citation type="submission" date="2019-03" db="EMBL/GenBank/DDBJ databases">
        <title>Genomic Encyclopedia of Archaeal and Bacterial Type Strains, Phase II (KMG-II): from individual species to whole genera.</title>
        <authorList>
            <person name="Goeker M."/>
        </authorList>
    </citation>
    <scope>NUCLEOTIDE SEQUENCE [LARGE SCALE GENOMIC DNA]</scope>
    <source>
        <strain evidence="4 5">DSM 24782</strain>
    </source>
</reference>
<feature type="signal peptide" evidence="2">
    <location>
        <begin position="1"/>
        <end position="28"/>
    </location>
</feature>
<feature type="transmembrane region" description="Helical" evidence="1">
    <location>
        <begin position="254"/>
        <end position="275"/>
    </location>
</feature>
<dbReference type="EMBL" id="SOAM01000004">
    <property type="protein sequence ID" value="TDS74846.1"/>
    <property type="molecule type" value="Genomic_DNA"/>
</dbReference>
<evidence type="ECO:0000313" key="4">
    <source>
        <dbReference type="EMBL" id="TDS74846.1"/>
    </source>
</evidence>
<evidence type="ECO:0000256" key="2">
    <source>
        <dbReference type="SAM" id="SignalP"/>
    </source>
</evidence>
<keyword evidence="5" id="KW-1185">Reference proteome</keyword>
<dbReference type="RefSeq" id="WP_133767509.1">
    <property type="nucleotide sequence ID" value="NZ_BAAARP010000001.1"/>
</dbReference>
<sequence length="282" mass="28400">MIRSRIRSLLAATAVAAALVAVPSAAHAAPSTGWVRVAHLSPDTKAMDVRLAQLSGDSSVFSIADLSYGSVSKYLTLAAGRYAVAMRPAGSAASSTPVVSSFVDVRAGSATTVAVFGRNADLMTRAISDSLELPKTGDARVRVVQASTSSTPVTVTASPSRTIVSDAASTTVSPYADVRAGSWTLTATSGSRTATTAIDLRAGQIASVFVLDDANGGIALRRVLDSASVGGVPSGYLATGGGYLAHEAEQQRTLGALTAGGLALLAAAGLAGAAVRRRRARA</sequence>
<keyword evidence="1" id="KW-1133">Transmembrane helix</keyword>
<dbReference type="InterPro" id="IPR025510">
    <property type="entry name" value="DUF4397"/>
</dbReference>
<gene>
    <name evidence="4" type="ORF">CLV52_3368</name>
</gene>
<feature type="domain" description="DUF4397" evidence="3">
    <location>
        <begin position="34"/>
        <end position="155"/>
    </location>
</feature>
<dbReference type="OrthoDB" id="9783299at2"/>
<keyword evidence="2" id="KW-0732">Signal</keyword>
<keyword evidence="1" id="KW-0812">Transmembrane</keyword>
<accession>A0A4R7FEJ1</accession>
<comment type="caution">
    <text evidence="4">The sequence shown here is derived from an EMBL/GenBank/DDBJ whole genome shotgun (WGS) entry which is preliminary data.</text>
</comment>
<organism evidence="4 5">
    <name type="scientific">Amnibacterium kyonggiense</name>
    <dbReference type="NCBI Taxonomy" id="595671"/>
    <lineage>
        <taxon>Bacteria</taxon>
        <taxon>Bacillati</taxon>
        <taxon>Actinomycetota</taxon>
        <taxon>Actinomycetes</taxon>
        <taxon>Micrococcales</taxon>
        <taxon>Microbacteriaceae</taxon>
        <taxon>Amnibacterium</taxon>
    </lineage>
</organism>
<proteinExistence type="predicted"/>